<proteinExistence type="inferred from homology"/>
<dbReference type="SUPFAM" id="SSF51735">
    <property type="entry name" value="NAD(P)-binding Rossmann-fold domains"/>
    <property type="match status" value="1"/>
</dbReference>
<dbReference type="PRINTS" id="PR00080">
    <property type="entry name" value="SDRFAMILY"/>
</dbReference>
<dbReference type="PRINTS" id="PR00081">
    <property type="entry name" value="GDHRDH"/>
</dbReference>
<dbReference type="PANTHER" id="PTHR43669">
    <property type="entry name" value="5-KETO-D-GLUCONATE 5-REDUCTASE"/>
    <property type="match status" value="1"/>
</dbReference>
<dbReference type="Gene3D" id="3.40.50.720">
    <property type="entry name" value="NAD(P)-binding Rossmann-like Domain"/>
    <property type="match status" value="1"/>
</dbReference>
<evidence type="ECO:0000256" key="2">
    <source>
        <dbReference type="ARBA" id="ARBA00023002"/>
    </source>
</evidence>
<evidence type="ECO:0000313" key="3">
    <source>
        <dbReference type="EMBL" id="GAG17912.1"/>
    </source>
</evidence>
<organism evidence="3">
    <name type="scientific">marine sediment metagenome</name>
    <dbReference type="NCBI Taxonomy" id="412755"/>
    <lineage>
        <taxon>unclassified sequences</taxon>
        <taxon>metagenomes</taxon>
        <taxon>ecological metagenomes</taxon>
    </lineage>
</organism>
<reference evidence="3" key="1">
    <citation type="journal article" date="2014" name="Front. Microbiol.">
        <title>High frequency of phylogenetically diverse reductive dehalogenase-homologous genes in deep subseafloor sedimentary metagenomes.</title>
        <authorList>
            <person name="Kawai M."/>
            <person name="Futagami T."/>
            <person name="Toyoda A."/>
            <person name="Takaki Y."/>
            <person name="Nishi S."/>
            <person name="Hori S."/>
            <person name="Arai W."/>
            <person name="Tsubouchi T."/>
            <person name="Morono Y."/>
            <person name="Uchiyama I."/>
            <person name="Ito T."/>
            <person name="Fujiyama A."/>
            <person name="Inagaki F."/>
            <person name="Takami H."/>
        </authorList>
    </citation>
    <scope>NUCLEOTIDE SEQUENCE</scope>
    <source>
        <strain evidence="3">Expedition CK06-06</strain>
    </source>
</reference>
<accession>X0W3K9</accession>
<dbReference type="InterPro" id="IPR002347">
    <property type="entry name" value="SDR_fam"/>
</dbReference>
<keyword evidence="2" id="KW-0560">Oxidoreductase</keyword>
<dbReference type="PANTHER" id="PTHR43669:SF8">
    <property type="entry name" value="SHORT-CHAIN TYPE DEHYDROGENASE_REDUCTASE-RELATED"/>
    <property type="match status" value="1"/>
</dbReference>
<dbReference type="InterPro" id="IPR036291">
    <property type="entry name" value="NAD(P)-bd_dom_sf"/>
</dbReference>
<protein>
    <recommendedName>
        <fullName evidence="4">SDR family oxidoreductase</fullName>
    </recommendedName>
</protein>
<evidence type="ECO:0008006" key="4">
    <source>
        <dbReference type="Google" id="ProtNLM"/>
    </source>
</evidence>
<dbReference type="EMBL" id="BARS01038024">
    <property type="protein sequence ID" value="GAG17912.1"/>
    <property type="molecule type" value="Genomic_DNA"/>
</dbReference>
<gene>
    <name evidence="3" type="ORF">S01H1_58224</name>
</gene>
<comment type="similarity">
    <text evidence="1">Belongs to the short-chain dehydrogenases/reductases (SDR) family.</text>
</comment>
<dbReference type="AlphaFoldDB" id="X0W3K9"/>
<sequence>TDKKSVSKGFANVIQKWGGIDIVVVNAGIAIASHLKDMDFDAFRRLEKVNVEGALLTLKEAACHFIEQGTGGDIIVISSKAVPAPGAGFGAYSATKAACHQLGRIASLELAQYGVRVNMVAPDAVFSEGSHKSGLWEEIGPGRMQARGLDEKQLQEYYRDRNLLKVSVTGRHVSNAVLFFATRQTPTTGATIPVDGGLPDATPR</sequence>
<feature type="non-terminal residue" evidence="3">
    <location>
        <position position="1"/>
    </location>
</feature>
<comment type="caution">
    <text evidence="3">The sequence shown here is derived from an EMBL/GenBank/DDBJ whole genome shotgun (WGS) entry which is preliminary data.</text>
</comment>
<name>X0W3K9_9ZZZZ</name>
<dbReference type="GO" id="GO:0016491">
    <property type="term" value="F:oxidoreductase activity"/>
    <property type="evidence" value="ECO:0007669"/>
    <property type="project" value="UniProtKB-KW"/>
</dbReference>
<evidence type="ECO:0000256" key="1">
    <source>
        <dbReference type="ARBA" id="ARBA00006484"/>
    </source>
</evidence>
<dbReference type="Pfam" id="PF00106">
    <property type="entry name" value="adh_short"/>
    <property type="match status" value="1"/>
</dbReference>